<protein>
    <submittedName>
        <fullName evidence="1">Uncharacterized protein</fullName>
    </submittedName>
</protein>
<dbReference type="AlphaFoldDB" id="A0A0C2W5E1"/>
<keyword evidence="2" id="KW-1185">Reference proteome</keyword>
<reference evidence="1 2" key="1">
    <citation type="submission" date="2014-04" db="EMBL/GenBank/DDBJ databases">
        <authorList>
            <consortium name="DOE Joint Genome Institute"/>
            <person name="Kuo A."/>
            <person name="Zuccaro A."/>
            <person name="Kohler A."/>
            <person name="Nagy L.G."/>
            <person name="Floudas D."/>
            <person name="Copeland A."/>
            <person name="Barry K.W."/>
            <person name="Cichocki N."/>
            <person name="Veneault-Fourrey C."/>
            <person name="LaButti K."/>
            <person name="Lindquist E.A."/>
            <person name="Lipzen A."/>
            <person name="Lundell T."/>
            <person name="Morin E."/>
            <person name="Murat C."/>
            <person name="Sun H."/>
            <person name="Tunlid A."/>
            <person name="Henrissat B."/>
            <person name="Grigoriev I.V."/>
            <person name="Hibbett D.S."/>
            <person name="Martin F."/>
            <person name="Nordberg H.P."/>
            <person name="Cantor M.N."/>
            <person name="Hua S.X."/>
        </authorList>
    </citation>
    <scope>NUCLEOTIDE SEQUENCE [LARGE SCALE GENOMIC DNA]</scope>
    <source>
        <strain evidence="1 2">MAFF 305830</strain>
    </source>
</reference>
<feature type="non-terminal residue" evidence="1">
    <location>
        <position position="82"/>
    </location>
</feature>
<sequence length="82" mass="9506">MSAAYKKVDKKEWPVPEMTLEEARTRTRFLSNLLDVLPAVPYTPPPFKDGEHSTREWLNNTNINLTGFLKAEEISIFKRTLL</sequence>
<dbReference type="Proteomes" id="UP000054097">
    <property type="component" value="Unassembled WGS sequence"/>
</dbReference>
<dbReference type="HOGENOM" id="CLU_179474_0_0_1"/>
<evidence type="ECO:0000313" key="1">
    <source>
        <dbReference type="EMBL" id="KIM21638.1"/>
    </source>
</evidence>
<name>A0A0C2W5E1_SERVB</name>
<dbReference type="EMBL" id="KN824376">
    <property type="protein sequence ID" value="KIM21638.1"/>
    <property type="molecule type" value="Genomic_DNA"/>
</dbReference>
<reference evidence="2" key="2">
    <citation type="submission" date="2015-01" db="EMBL/GenBank/DDBJ databases">
        <title>Evolutionary Origins and Diversification of the Mycorrhizal Mutualists.</title>
        <authorList>
            <consortium name="DOE Joint Genome Institute"/>
            <consortium name="Mycorrhizal Genomics Consortium"/>
            <person name="Kohler A."/>
            <person name="Kuo A."/>
            <person name="Nagy L.G."/>
            <person name="Floudas D."/>
            <person name="Copeland A."/>
            <person name="Barry K.W."/>
            <person name="Cichocki N."/>
            <person name="Veneault-Fourrey C."/>
            <person name="LaButti K."/>
            <person name="Lindquist E.A."/>
            <person name="Lipzen A."/>
            <person name="Lundell T."/>
            <person name="Morin E."/>
            <person name="Murat C."/>
            <person name="Riley R."/>
            <person name="Ohm R."/>
            <person name="Sun H."/>
            <person name="Tunlid A."/>
            <person name="Henrissat B."/>
            <person name="Grigoriev I.V."/>
            <person name="Hibbett D.S."/>
            <person name="Martin F."/>
        </authorList>
    </citation>
    <scope>NUCLEOTIDE SEQUENCE [LARGE SCALE GENOMIC DNA]</scope>
    <source>
        <strain evidence="2">MAFF 305830</strain>
    </source>
</reference>
<evidence type="ECO:0000313" key="2">
    <source>
        <dbReference type="Proteomes" id="UP000054097"/>
    </source>
</evidence>
<organism evidence="1 2">
    <name type="scientific">Serendipita vermifera MAFF 305830</name>
    <dbReference type="NCBI Taxonomy" id="933852"/>
    <lineage>
        <taxon>Eukaryota</taxon>
        <taxon>Fungi</taxon>
        <taxon>Dikarya</taxon>
        <taxon>Basidiomycota</taxon>
        <taxon>Agaricomycotina</taxon>
        <taxon>Agaricomycetes</taxon>
        <taxon>Sebacinales</taxon>
        <taxon>Serendipitaceae</taxon>
        <taxon>Serendipita</taxon>
    </lineage>
</organism>
<proteinExistence type="predicted"/>
<gene>
    <name evidence="1" type="ORF">M408DRAFT_80247</name>
</gene>
<accession>A0A0C2W5E1</accession>